<feature type="compositionally biased region" description="Low complexity" evidence="4">
    <location>
        <begin position="368"/>
        <end position="377"/>
    </location>
</feature>
<dbReference type="GO" id="GO:0007095">
    <property type="term" value="P:mitotic G2 DNA damage checkpoint signaling"/>
    <property type="evidence" value="ECO:0007669"/>
    <property type="project" value="TreeGrafter"/>
</dbReference>
<feature type="region of interest" description="Disordered" evidence="4">
    <location>
        <begin position="1312"/>
        <end position="1386"/>
    </location>
</feature>
<feature type="compositionally biased region" description="Low complexity" evidence="4">
    <location>
        <begin position="1312"/>
        <end position="1332"/>
    </location>
</feature>
<keyword evidence="7" id="KW-1185">Reference proteome</keyword>
<feature type="domain" description="DNA replication checkpoint mediator MRC1" evidence="5">
    <location>
        <begin position="968"/>
        <end position="1108"/>
    </location>
</feature>
<feature type="compositionally biased region" description="Acidic residues" evidence="4">
    <location>
        <begin position="978"/>
        <end position="987"/>
    </location>
</feature>
<gene>
    <name evidence="6" type="ORF">NEMBOFW57_006099</name>
</gene>
<feature type="region of interest" description="Disordered" evidence="4">
    <location>
        <begin position="770"/>
        <end position="824"/>
    </location>
</feature>
<feature type="region of interest" description="Disordered" evidence="4">
    <location>
        <begin position="1103"/>
        <end position="1267"/>
    </location>
</feature>
<feature type="compositionally biased region" description="Acidic residues" evidence="4">
    <location>
        <begin position="608"/>
        <end position="681"/>
    </location>
</feature>
<dbReference type="Pfam" id="PF09444">
    <property type="entry name" value="MRC1"/>
    <property type="match status" value="1"/>
</dbReference>
<feature type="region of interest" description="Disordered" evidence="4">
    <location>
        <begin position="1054"/>
        <end position="1079"/>
    </location>
</feature>
<feature type="compositionally biased region" description="Acidic residues" evidence="4">
    <location>
        <begin position="1206"/>
        <end position="1215"/>
    </location>
</feature>
<feature type="compositionally biased region" description="Polar residues" evidence="4">
    <location>
        <begin position="814"/>
        <end position="824"/>
    </location>
</feature>
<feature type="compositionally biased region" description="Low complexity" evidence="4">
    <location>
        <begin position="90"/>
        <end position="99"/>
    </location>
</feature>
<reference evidence="6" key="1">
    <citation type="submission" date="2023-02" db="EMBL/GenBank/DDBJ databases">
        <authorList>
            <person name="Palmer J.M."/>
        </authorList>
    </citation>
    <scope>NUCLEOTIDE SEQUENCE</scope>
    <source>
        <strain evidence="6">FW57</strain>
    </source>
</reference>
<feature type="compositionally biased region" description="Basic and acidic residues" evidence="4">
    <location>
        <begin position="1363"/>
        <end position="1386"/>
    </location>
</feature>
<dbReference type="InterPro" id="IPR018564">
    <property type="entry name" value="Repl_chkpnt_MRC1_dom"/>
</dbReference>
<dbReference type="EMBL" id="JAHCVI010000002">
    <property type="protein sequence ID" value="KAG7289723.1"/>
    <property type="molecule type" value="Genomic_DNA"/>
</dbReference>
<feature type="compositionally biased region" description="Acidic residues" evidence="4">
    <location>
        <begin position="994"/>
        <end position="1003"/>
    </location>
</feature>
<keyword evidence="3" id="KW-0539">Nucleus</keyword>
<accession>A0AAD4EXW7</accession>
<dbReference type="Proteomes" id="UP001197093">
    <property type="component" value="Unassembled WGS sequence"/>
</dbReference>
<feature type="compositionally biased region" description="Basic and acidic residues" evidence="4">
    <location>
        <begin position="198"/>
        <end position="217"/>
    </location>
</feature>
<name>A0AAD4EXW7_9PEZI</name>
<feature type="compositionally biased region" description="Polar residues" evidence="4">
    <location>
        <begin position="1"/>
        <end position="11"/>
    </location>
</feature>
<feature type="compositionally biased region" description="Basic and acidic residues" evidence="4">
    <location>
        <begin position="265"/>
        <end position="274"/>
    </location>
</feature>
<feature type="compositionally biased region" description="Basic residues" evidence="4">
    <location>
        <begin position="188"/>
        <end position="197"/>
    </location>
</feature>
<sequence length="1403" mass="152403">MAASRSASPAGSITSNKSNNRSRSVSPTTATTRLIQQHNSHFAALDSSSEEDNAILRPRGKIASRMQVRGGDDDDESRESASDVDHDANTTRATTTPRETSQDGIDAEDDDEEEVVVTTRPRKLTSRRERSSTPETRPQHAASSPGLFISPQKDAPQSPGLFVSPSKPQSPSADRDDDDLLSPLALTKNHRYKAMLAKKREQRLAREAEEARKKAARQEAAGYNDDEDDLMVGDDEDDNITDDEGGRKLTQEASAARPPRKASKKAIEEMHRETQRLARSLQLAHEAKVKKKITKAALFERFNFKPAGSASPAQNAVPATSSSRAPTPGSAHQSDAEMKDAETPPSSPPAVGKEGQSEEIPLAPAAETTTNNGSNNSNDDDFPTLEEIVQAASTHKGKGKAIATDLEEAPQPAADPLPQQQQKKKRNIRVILLPSPTNPTVLPVSLDTNNHININDDDDDDLQILPTHKSKIDAIFARAPLAQAKAPLPLLHLRRLAHLDDPDKKPTAPHRPGNKLKKQAQEATMTAGELQAALWRRARAQAKAERDRHLEMLRAKGVHVQTVEEREREMQAVEDIVARERRKAEEIMEREREEGREERRRRRREGAGEDGEDPLGWDESEDDEEYVEEEEEKEVELSGSEEEEEGAGELVDDAAAESGEEEEDTEAAEEGVEDGDSDEELPSSKHVRRGARKQVTILSDDEDDAEPLVKATPRPKAHFPKSPSVRHPESPSVPTSVLRSATKTFIPGLPVAGPAGLGLTQIFAGTMDDSQMGTAAASPSQPRPTFDVSAFPDSNFSQTAREAADDLILDSQPARETQQAETQGVQIRFSQSQMHGFDSFLQATQTCTQASDLIEPTQDEGFRNFSPLRQRFVEAPASTVDTVAVGPTQEQNESPLVRRTGKLRRKADVVPASPSRRGPAAPANEDEEMEEEPEADEFGFGTVSNNAFAAMKEAALKEKKRKEAFDKKKSKARGMVEEQAEESEDEYAGLGGADGEDSSDDDDHSVKEMIDDETKDDAGDERKLAAFYADRERASDEKQVEKLFHDITTGMLRRKRNGNWDDLSDSDDDGEARRRMKRRQFAKMQRALMADERISKVAENPRNQAFLRTIEDRGSDDDMDFIFAPPPPAPGLESQDSQATAAGPTAVIPNSQPQPAAAGPNPRRTKGGKRPANIGEIRESLSNLLDEPFHGSSSSLIPATDPGSSDVEDDNDDDSAAAPRPHSSHSSSDKENRNRNPRRTAARSAHPAIIDRITLKRNASSSISTTGGDKLAFATTITTSSSGSGALSGAGAGSFKVPALLRRATTNSLLSITSSSSSSSTTHTHTNTHAGSGSRGGGGGASETTMKIKKPAGKRSGVSYLARETERRAAVAEAERRREAKKVRGAEGRVKAVGGLFGAGRFE</sequence>
<dbReference type="GO" id="GO:0005634">
    <property type="term" value="C:nucleus"/>
    <property type="evidence" value="ECO:0007669"/>
    <property type="project" value="UniProtKB-SubCell"/>
</dbReference>
<dbReference type="GO" id="GO:0010997">
    <property type="term" value="F:anaphase-promoting complex binding"/>
    <property type="evidence" value="ECO:0007669"/>
    <property type="project" value="TreeGrafter"/>
</dbReference>
<dbReference type="PANTHER" id="PTHR14396:SF10">
    <property type="entry name" value="CLASPIN"/>
    <property type="match status" value="1"/>
</dbReference>
<feature type="region of interest" description="Disordered" evidence="4">
    <location>
        <begin position="880"/>
        <end position="944"/>
    </location>
</feature>
<feature type="compositionally biased region" description="Acidic residues" evidence="4">
    <location>
        <begin position="105"/>
        <end position="115"/>
    </location>
</feature>
<dbReference type="InterPro" id="IPR024146">
    <property type="entry name" value="Claspin"/>
</dbReference>
<evidence type="ECO:0000259" key="5">
    <source>
        <dbReference type="Pfam" id="PF09444"/>
    </source>
</evidence>
<comment type="subcellular location">
    <subcellularLocation>
        <location evidence="1">Nucleus</location>
    </subcellularLocation>
</comment>
<evidence type="ECO:0000313" key="7">
    <source>
        <dbReference type="Proteomes" id="UP001197093"/>
    </source>
</evidence>
<feature type="compositionally biased region" description="Polar residues" evidence="4">
    <location>
        <begin position="311"/>
        <end position="333"/>
    </location>
</feature>
<evidence type="ECO:0000256" key="4">
    <source>
        <dbReference type="SAM" id="MobiDB-lite"/>
    </source>
</evidence>
<evidence type="ECO:0000256" key="3">
    <source>
        <dbReference type="ARBA" id="ARBA00023242"/>
    </source>
</evidence>
<organism evidence="6 7">
    <name type="scientific">Staphylotrichum longicolle</name>
    <dbReference type="NCBI Taxonomy" id="669026"/>
    <lineage>
        <taxon>Eukaryota</taxon>
        <taxon>Fungi</taxon>
        <taxon>Dikarya</taxon>
        <taxon>Ascomycota</taxon>
        <taxon>Pezizomycotina</taxon>
        <taxon>Sordariomycetes</taxon>
        <taxon>Sordariomycetidae</taxon>
        <taxon>Sordariales</taxon>
        <taxon>Chaetomiaceae</taxon>
        <taxon>Staphylotrichum</taxon>
    </lineage>
</organism>
<feature type="compositionally biased region" description="Acidic residues" evidence="4">
    <location>
        <begin position="924"/>
        <end position="937"/>
    </location>
</feature>
<feature type="compositionally biased region" description="Low complexity" evidence="4">
    <location>
        <begin position="409"/>
        <end position="421"/>
    </location>
</feature>
<comment type="caution">
    <text evidence="6">The sequence shown here is derived from an EMBL/GenBank/DDBJ whole genome shotgun (WGS) entry which is preliminary data.</text>
</comment>
<dbReference type="PANTHER" id="PTHR14396">
    <property type="entry name" value="CLASPIN"/>
    <property type="match status" value="1"/>
</dbReference>
<feature type="compositionally biased region" description="Polar residues" evidence="4">
    <location>
        <begin position="1257"/>
        <end position="1267"/>
    </location>
</feature>
<feature type="region of interest" description="Disordered" evidence="4">
    <location>
        <begin position="1"/>
        <end position="274"/>
    </location>
</feature>
<evidence type="ECO:0000256" key="2">
    <source>
        <dbReference type="ARBA" id="ARBA00022553"/>
    </source>
</evidence>
<dbReference type="GO" id="GO:0033314">
    <property type="term" value="P:mitotic DNA replication checkpoint signaling"/>
    <property type="evidence" value="ECO:0007669"/>
    <property type="project" value="TreeGrafter"/>
</dbReference>
<feature type="region of interest" description="Disordered" evidence="4">
    <location>
        <begin position="959"/>
        <end position="1021"/>
    </location>
</feature>
<feature type="compositionally biased region" description="Basic and acidic residues" evidence="4">
    <location>
        <begin position="78"/>
        <end position="89"/>
    </location>
</feature>
<feature type="compositionally biased region" description="Acidic residues" evidence="4">
    <location>
        <begin position="224"/>
        <end position="243"/>
    </location>
</feature>
<evidence type="ECO:0000313" key="6">
    <source>
        <dbReference type="EMBL" id="KAG7289723.1"/>
    </source>
</evidence>
<keyword evidence="2" id="KW-0597">Phosphoprotein</keyword>
<feature type="compositionally biased region" description="Low complexity" evidence="4">
    <location>
        <begin position="1216"/>
        <end position="1226"/>
    </location>
</feature>
<feature type="compositionally biased region" description="Low complexity" evidence="4">
    <location>
        <begin position="12"/>
        <end position="26"/>
    </location>
</feature>
<proteinExistence type="predicted"/>
<protein>
    <recommendedName>
        <fullName evidence="5">DNA replication checkpoint mediator MRC1 domain-containing protein</fullName>
    </recommendedName>
</protein>
<feature type="region of interest" description="Disordered" evidence="4">
    <location>
        <begin position="303"/>
        <end position="424"/>
    </location>
</feature>
<evidence type="ECO:0000256" key="1">
    <source>
        <dbReference type="ARBA" id="ARBA00004123"/>
    </source>
</evidence>
<feature type="region of interest" description="Disordered" evidence="4">
    <location>
        <begin position="585"/>
        <end position="736"/>
    </location>
</feature>
<feature type="compositionally biased region" description="Polar residues" evidence="4">
    <location>
        <begin position="27"/>
        <end position="40"/>
    </location>
</feature>
<feature type="compositionally biased region" description="Basic and acidic residues" evidence="4">
    <location>
        <begin position="585"/>
        <end position="598"/>
    </location>
</feature>
<feature type="compositionally biased region" description="Polar residues" evidence="4">
    <location>
        <begin position="770"/>
        <end position="780"/>
    </location>
</feature>
<feature type="compositionally biased region" description="Low complexity" evidence="4">
    <location>
        <begin position="911"/>
        <end position="923"/>
    </location>
</feature>